<evidence type="ECO:0000256" key="1">
    <source>
        <dbReference type="SAM" id="Phobius"/>
    </source>
</evidence>
<feature type="transmembrane region" description="Helical" evidence="1">
    <location>
        <begin position="257"/>
        <end position="281"/>
    </location>
</feature>
<keyword evidence="1" id="KW-0812">Transmembrane</keyword>
<sequence>MQQSRKAILLGLLAAVFFSATYIFNKSMANSGGDFLWSASLRYLITLPIILFIVFINKGLKKLIVTLMNDPMPWLIWGTVGFGFFYLFLTAAASISPAWLVAGTFQLTILSGLLISPFIYKDHRKIIPKKALQATSIILFGVILSQIGEIKNDSPWRILLGGILIFISATLFPLGNRMIMLYQEKQTIKLDAFQRVAGMTLGSIPLWIIVSLLAYYRSGFPPESQIIQSGIIAICSTVIATAIFFKATAMAGNNPEILGAVEATQSIEIIVTLIAEVIFLNGNSPSIIGYLGILLISFGMLFYSKISIDKKS</sequence>
<evidence type="ECO:0000313" key="2">
    <source>
        <dbReference type="EMBL" id="MFD1630045.1"/>
    </source>
</evidence>
<proteinExistence type="predicted"/>
<dbReference type="Proteomes" id="UP001597118">
    <property type="component" value="Unassembled WGS sequence"/>
</dbReference>
<name>A0ABW4IBA6_9SPHI</name>
<protein>
    <submittedName>
        <fullName evidence="2">Multidrug resistance efflux transporter family protein</fullName>
    </submittedName>
</protein>
<keyword evidence="1" id="KW-1133">Transmembrane helix</keyword>
<dbReference type="InterPro" id="IPR032713">
    <property type="entry name" value="EmrE"/>
</dbReference>
<feature type="transmembrane region" description="Helical" evidence="1">
    <location>
        <begin position="72"/>
        <end position="92"/>
    </location>
</feature>
<keyword evidence="3" id="KW-1185">Reference proteome</keyword>
<dbReference type="Pfam" id="PF13536">
    <property type="entry name" value="EmrE"/>
    <property type="match status" value="1"/>
</dbReference>
<accession>A0ABW4IBA6</accession>
<comment type="caution">
    <text evidence="2">The sequence shown here is derived from an EMBL/GenBank/DDBJ whole genome shotgun (WGS) entry which is preliminary data.</text>
</comment>
<feature type="transmembrane region" description="Helical" evidence="1">
    <location>
        <begin position="98"/>
        <end position="119"/>
    </location>
</feature>
<gene>
    <name evidence="2" type="ORF">ACFSAH_09160</name>
</gene>
<feature type="transmembrane region" description="Helical" evidence="1">
    <location>
        <begin position="226"/>
        <end position="245"/>
    </location>
</feature>
<reference evidence="3" key="1">
    <citation type="journal article" date="2019" name="Int. J. Syst. Evol. Microbiol.">
        <title>The Global Catalogue of Microorganisms (GCM) 10K type strain sequencing project: providing services to taxonomists for standard genome sequencing and annotation.</title>
        <authorList>
            <consortium name="The Broad Institute Genomics Platform"/>
            <consortium name="The Broad Institute Genome Sequencing Center for Infectious Disease"/>
            <person name="Wu L."/>
            <person name="Ma J."/>
        </authorList>
    </citation>
    <scope>NUCLEOTIDE SEQUENCE [LARGE SCALE GENOMIC DNA]</scope>
    <source>
        <strain evidence="3">CCUG 53762</strain>
    </source>
</reference>
<feature type="transmembrane region" description="Helical" evidence="1">
    <location>
        <begin position="131"/>
        <end position="148"/>
    </location>
</feature>
<feature type="transmembrane region" description="Helical" evidence="1">
    <location>
        <begin position="287"/>
        <end position="304"/>
    </location>
</feature>
<feature type="transmembrane region" description="Helical" evidence="1">
    <location>
        <begin position="154"/>
        <end position="175"/>
    </location>
</feature>
<evidence type="ECO:0000313" key="3">
    <source>
        <dbReference type="Proteomes" id="UP001597118"/>
    </source>
</evidence>
<dbReference type="EMBL" id="JBHUDG010000013">
    <property type="protein sequence ID" value="MFD1630045.1"/>
    <property type="molecule type" value="Genomic_DNA"/>
</dbReference>
<feature type="transmembrane region" description="Helical" evidence="1">
    <location>
        <begin position="41"/>
        <end position="60"/>
    </location>
</feature>
<organism evidence="2 3">
    <name type="scientific">Pseudopedobacter beijingensis</name>
    <dbReference type="NCBI Taxonomy" id="1207056"/>
    <lineage>
        <taxon>Bacteria</taxon>
        <taxon>Pseudomonadati</taxon>
        <taxon>Bacteroidota</taxon>
        <taxon>Sphingobacteriia</taxon>
        <taxon>Sphingobacteriales</taxon>
        <taxon>Sphingobacteriaceae</taxon>
        <taxon>Pseudopedobacter</taxon>
    </lineage>
</organism>
<dbReference type="RefSeq" id="WP_379662421.1">
    <property type="nucleotide sequence ID" value="NZ_JBHUDG010000013.1"/>
</dbReference>
<feature type="transmembrane region" description="Helical" evidence="1">
    <location>
        <begin position="196"/>
        <end position="214"/>
    </location>
</feature>
<keyword evidence="1" id="KW-0472">Membrane</keyword>